<accession>A0A183LCD3</accession>
<protein>
    <submittedName>
        <fullName evidence="1">Uncharacterized protein</fullName>
    </submittedName>
</protein>
<name>A0A183LCD3_9TREM</name>
<keyword evidence="2" id="KW-1185">Reference proteome</keyword>
<dbReference type="InterPro" id="IPR036691">
    <property type="entry name" value="Endo/exonu/phosph_ase_sf"/>
</dbReference>
<organism evidence="1 2">
    <name type="scientific">Schistosoma margrebowiei</name>
    <dbReference type="NCBI Taxonomy" id="48269"/>
    <lineage>
        <taxon>Eukaryota</taxon>
        <taxon>Metazoa</taxon>
        <taxon>Spiralia</taxon>
        <taxon>Lophotrochozoa</taxon>
        <taxon>Platyhelminthes</taxon>
        <taxon>Trematoda</taxon>
        <taxon>Digenea</taxon>
        <taxon>Strigeidida</taxon>
        <taxon>Schistosomatoidea</taxon>
        <taxon>Schistosomatidae</taxon>
        <taxon>Schistosoma</taxon>
    </lineage>
</organism>
<sequence length="426" mass="48862">MGDLNAKVGINNTGYEDIMGRHGLRERNENGERFANLCAVNKLVIGGTIFLHKRIHKAKWISLDHTTENQIDHICINKKFRRTMEDLKKNWTTGQTAFIRNTNKINKFKIALNNRFQALQDLLKEEETSMEDNWENIKEALTSTCQEIKERKNKKAAINNSRTRTETVQAQAEYTEANKQVKRSIRADKKKYVEELATTAKKAAREENMKQLYDTTRKLAGKYSKPERPVKDKEGKPITGLQQQRYRWVEYFEELLNRPSLTNSSDIEAAHTDLPIDINPPTTEEIRMEIRQIKNEEAAGSDNIPAEAPNNPITLDGETLEDLESFTYLGSIIDEQGGSDADVKARIGKAKTAFLQLKNIWNSKQLPTNIKVRIFNTNIKAVLLYGAETWRTTTTTIKKVQVFINSCLHKILNIHWPDTISNSFLL</sequence>
<reference evidence="1 2" key="1">
    <citation type="submission" date="2018-11" db="EMBL/GenBank/DDBJ databases">
        <authorList>
            <consortium name="Pathogen Informatics"/>
        </authorList>
    </citation>
    <scope>NUCLEOTIDE SEQUENCE [LARGE SCALE GENOMIC DNA]</scope>
    <source>
        <strain evidence="1 2">Zambia</strain>
    </source>
</reference>
<dbReference type="Gene3D" id="3.60.10.10">
    <property type="entry name" value="Endonuclease/exonuclease/phosphatase"/>
    <property type="match status" value="1"/>
</dbReference>
<dbReference type="EMBL" id="UZAI01000322">
    <property type="protein sequence ID" value="VDO51361.1"/>
    <property type="molecule type" value="Genomic_DNA"/>
</dbReference>
<dbReference type="Pfam" id="PF20049">
    <property type="entry name" value="DUF6451"/>
    <property type="match status" value="1"/>
</dbReference>
<dbReference type="PANTHER" id="PTHR47027:SF25">
    <property type="entry name" value="REVERSE TRANSCRIPTASE DOMAIN-CONTAINING PROTEIN"/>
    <property type="match status" value="1"/>
</dbReference>
<dbReference type="PANTHER" id="PTHR47027">
    <property type="entry name" value="REVERSE TRANSCRIPTASE DOMAIN-CONTAINING PROTEIN"/>
    <property type="match status" value="1"/>
</dbReference>
<dbReference type="InterPro" id="IPR045609">
    <property type="entry name" value="DUF6451"/>
</dbReference>
<dbReference type="AlphaFoldDB" id="A0A183LCD3"/>
<evidence type="ECO:0000313" key="2">
    <source>
        <dbReference type="Proteomes" id="UP000277204"/>
    </source>
</evidence>
<gene>
    <name evidence="1" type="ORF">SMRZ_LOCUS1458</name>
</gene>
<proteinExistence type="predicted"/>
<dbReference type="Proteomes" id="UP000277204">
    <property type="component" value="Unassembled WGS sequence"/>
</dbReference>
<evidence type="ECO:0000313" key="1">
    <source>
        <dbReference type="EMBL" id="VDO51361.1"/>
    </source>
</evidence>